<feature type="domain" description="E3 ubiquitin-protein ligase UBR4 N-terminal" evidence="1">
    <location>
        <begin position="47"/>
        <end position="397"/>
    </location>
</feature>
<organism evidence="4">
    <name type="scientific">Soboliphyme baturini</name>
    <dbReference type="NCBI Taxonomy" id="241478"/>
    <lineage>
        <taxon>Eukaryota</taxon>
        <taxon>Metazoa</taxon>
        <taxon>Ecdysozoa</taxon>
        <taxon>Nematoda</taxon>
        <taxon>Enoplea</taxon>
        <taxon>Dorylaimia</taxon>
        <taxon>Dioctophymatida</taxon>
        <taxon>Dioctophymatoidea</taxon>
        <taxon>Soboliphymatidae</taxon>
        <taxon>Soboliphyme</taxon>
    </lineage>
</organism>
<evidence type="ECO:0000313" key="2">
    <source>
        <dbReference type="EMBL" id="VDP15252.1"/>
    </source>
</evidence>
<evidence type="ECO:0000313" key="3">
    <source>
        <dbReference type="Proteomes" id="UP000270296"/>
    </source>
</evidence>
<dbReference type="AlphaFoldDB" id="A0A183IWT0"/>
<dbReference type="OrthoDB" id="30336at2759"/>
<sequence>MSKFDWTATVKPLLGATYKALSSSDLLRIVEIIGASREEILEHDAEFEPFYSSFVALSIHYLCAAASTISAAALPKFTRACEVAIDFFANRLRRLNDMGTVPSADAAHLEKLSKINDQCAVRTKQLILLLKGLCTGCSQLTRADIITLTALVKISALPSHIRATVIAEKIEEKAETNKTKEHSTDDGIARVRNFLRSAVAYDTMLIGAEPEGTGPQTALSGVVFLYRNLHTLSKMNVGSILLDVCLNRLFLLRFILIYKDLLAGRAVNSIDLKECQGIEDSHSSMLDDICLVETVLTLPLLEPLNAEKLSKICQLSGSCFLASVNVAAVCFDFEKKNGRVDVELNTAFQNAFDKSIDIHSFLSQLIEESPNAGRMHLHNFYTITALCLAVSVHDILQNFSLSPLLLPLMQYLLKLMSHVLSDLETDTDETAELRELNCSTACTKWQKFDFINRRIPIIPFFFKLASFALKNVRKFSDLAYICVRLWDEFDQTF</sequence>
<proteinExistence type="predicted"/>
<evidence type="ECO:0000313" key="4">
    <source>
        <dbReference type="WBParaSite" id="SBAD_0000837601-mRNA-1"/>
    </source>
</evidence>
<dbReference type="WBParaSite" id="SBAD_0000837601-mRNA-1">
    <property type="protein sequence ID" value="SBAD_0000837601-mRNA-1"/>
    <property type="gene ID" value="SBAD_0000837601"/>
</dbReference>
<reference evidence="4" key="1">
    <citation type="submission" date="2016-06" db="UniProtKB">
        <authorList>
            <consortium name="WormBaseParasite"/>
        </authorList>
    </citation>
    <scope>IDENTIFICATION</scope>
</reference>
<accession>A0A183IWT0</accession>
<dbReference type="Pfam" id="PF19423">
    <property type="entry name" value="E3_UBR4_N"/>
    <property type="match status" value="1"/>
</dbReference>
<reference evidence="2 3" key="2">
    <citation type="submission" date="2018-11" db="EMBL/GenBank/DDBJ databases">
        <authorList>
            <consortium name="Pathogen Informatics"/>
        </authorList>
    </citation>
    <scope>NUCLEOTIDE SEQUENCE [LARGE SCALE GENOMIC DNA]</scope>
</reference>
<name>A0A183IWT0_9BILA</name>
<gene>
    <name evidence="2" type="ORF">SBAD_LOCUS8077</name>
</gene>
<dbReference type="EMBL" id="UZAM01011226">
    <property type="protein sequence ID" value="VDP15252.1"/>
    <property type="molecule type" value="Genomic_DNA"/>
</dbReference>
<keyword evidence="3" id="KW-1185">Reference proteome</keyword>
<evidence type="ECO:0000259" key="1">
    <source>
        <dbReference type="Pfam" id="PF19423"/>
    </source>
</evidence>
<dbReference type="InterPro" id="IPR045841">
    <property type="entry name" value="E3_UBR4_N"/>
</dbReference>
<protein>
    <submittedName>
        <fullName evidence="4">HECT domain-containing protein</fullName>
    </submittedName>
</protein>
<dbReference type="Proteomes" id="UP000270296">
    <property type="component" value="Unassembled WGS sequence"/>
</dbReference>